<evidence type="ECO:0000313" key="1">
    <source>
        <dbReference type="EMBL" id="PIZ65015.1"/>
    </source>
</evidence>
<sequence length="1368" mass="156596">MSERMESGNQGSGVDELAMQVYRENLAAKIDEYVGQKDTMTPAQKAEVESTIGDAIKNDVKSQNIKDDAKAVAESKDNEDDRVPDVLIGAARTVDKSVMLFAKAAKAGLIPPPAHPPSKALFNALVDKIISHGLTSGNASHLQPLIQGLLEKPNYVQFSDENGEPTDFENDLSLILSLHVKNQAERDLEEIVDAAGGDLRITAKKFKEKTLGAKLKRVQILERSKQDRNDILKKMQQESGLDLNRQMDGYLIEQIREGDPDSRDVKEALELIGRLVNQDVFYGYYERKFQEELEKVKEPGSKTASLSPEKQFERAAKNVTSRIHELTLFVTNKIFAPIIDSSGAAPWQALVQQSSRTMYSNAETLFNNFVGKMQSLVYSVSETDQRGKERSFFKFGNQTESQWLESQTKRTVEGKEYTVGGKMVNFTAPSHELQSTSSYKDFLNDLYLSARAERGLLESGINSNFLMRNGENQQDNSTFFKQLAGYSKQNIEANRIDELYKLPFAELVEAAKIQMSSYYKMKFAQNRWKRNPEMLQGLFSNLDEAEKEALKDMIISYKDQDVPEWAIKRAMIHARMHLSLINLEAHAMASYAEAPVNTLGDPTYKDPALKNLEVFRTWYNAEQWQMSDMFMKGGAFMPQVDRSWRIQDWKHEEITAEGEDIYDQAFHLGNLAKYGRKQYTKDMAPNIHELNPLDFGGVETQRGWRMKYPMMAWLRDLADNMDNPDVLDVKDKPRGLEHAWKRIENIGITPMQVLRDELLFTDGMLKNVDGKATHEEQYKNLFKYLYNRYFKDGVGSSGFEMSFRDGNYQDRNVKYKDIRSADDFWTQVVQPIVNRRAPRGGGIDPGLSEKLEVVNRRKDLQKIMNQALTVMAFERVPMDFVFVENPSRSQNGVTFMDELDNHFMKWNDFNGFSATKKSQYLQASYADILFVQQRARIISAQQMNEFVAHQADNPDPDRLQKTVFGETLGSLDGDRSGIKISVNQEKNGYLLDEKVIRDILEEKYRVNDPELSPTARNEAELRVKSALEVYKKIKERVTEKPDINPGEIEPSLTKTRLEMAAKLRGKDYSRMNKKQQKHLRNEVRRELIGHFEKARSEDMTSRLAWSMKELISTDTVAMPINDTAYQFLEFVRSGRDLVYRSIDAIANTQEAFKKMVGDGELNSLLKKYYRKEDRASLHEAIVKLRTSVKLEDVEKAEEAGIRVLQIAMDVMRINGDAENLITDTKYQLEHRNRSAFSTVVKEGPQYPLNREDRYEMISDYLHYGQFPKRVKESNQIWEYEKNWTLEEVMGNLGDIGAQVGAVADSFFGRDAGKLVRKKWKEKSGEGLRDREFSNVVHLLTMEGPKYLVIALAVIAILAMVKGYQSSTE</sequence>
<name>A0A2M7U3I5_9BACT</name>
<evidence type="ECO:0000313" key="2">
    <source>
        <dbReference type="Proteomes" id="UP000230027"/>
    </source>
</evidence>
<reference evidence="2" key="1">
    <citation type="submission" date="2017-09" db="EMBL/GenBank/DDBJ databases">
        <title>Depth-based differentiation of microbial function through sediment-hosted aquifers and enrichment of novel symbionts in the deep terrestrial subsurface.</title>
        <authorList>
            <person name="Probst A.J."/>
            <person name="Ladd B."/>
            <person name="Jarett J.K."/>
            <person name="Geller-Mcgrath D.E."/>
            <person name="Sieber C.M.K."/>
            <person name="Emerson J.B."/>
            <person name="Anantharaman K."/>
            <person name="Thomas B.C."/>
            <person name="Malmstrom R."/>
            <person name="Stieglmeier M."/>
            <person name="Klingl A."/>
            <person name="Woyke T."/>
            <person name="Ryan C.M."/>
            <person name="Banfield J.F."/>
        </authorList>
    </citation>
    <scope>NUCLEOTIDE SEQUENCE [LARGE SCALE GENOMIC DNA]</scope>
</reference>
<proteinExistence type="predicted"/>
<gene>
    <name evidence="1" type="ORF">COY14_03375</name>
</gene>
<protein>
    <submittedName>
        <fullName evidence="1">Uncharacterized protein</fullName>
    </submittedName>
</protein>
<accession>A0A2M7U3I5</accession>
<organism evidence="1 2">
    <name type="scientific">Candidatus Roizmanbacteria bacterium CG_4_10_14_0_2_um_filter_36_9</name>
    <dbReference type="NCBI Taxonomy" id="1974823"/>
    <lineage>
        <taxon>Bacteria</taxon>
        <taxon>Candidatus Roizmaniibacteriota</taxon>
    </lineage>
</organism>
<dbReference type="EMBL" id="PFOD01000065">
    <property type="protein sequence ID" value="PIZ65015.1"/>
    <property type="molecule type" value="Genomic_DNA"/>
</dbReference>
<comment type="caution">
    <text evidence="1">The sequence shown here is derived from an EMBL/GenBank/DDBJ whole genome shotgun (WGS) entry which is preliminary data.</text>
</comment>
<dbReference type="Proteomes" id="UP000230027">
    <property type="component" value="Unassembled WGS sequence"/>
</dbReference>